<dbReference type="GO" id="GO:0008146">
    <property type="term" value="F:sulfotransferase activity"/>
    <property type="evidence" value="ECO:0007669"/>
    <property type="project" value="InterPro"/>
</dbReference>
<proteinExistence type="predicted"/>
<evidence type="ECO:0000313" key="3">
    <source>
        <dbReference type="Proteomes" id="UP000189177"/>
    </source>
</evidence>
<evidence type="ECO:0000256" key="1">
    <source>
        <dbReference type="SAM" id="MobiDB-lite"/>
    </source>
</evidence>
<gene>
    <name evidence="2" type="ORF">B1A74_06445</name>
</gene>
<evidence type="ECO:0008006" key="4">
    <source>
        <dbReference type="Google" id="ProtNLM"/>
    </source>
</evidence>
<evidence type="ECO:0000313" key="2">
    <source>
        <dbReference type="EMBL" id="OOC10272.1"/>
    </source>
</evidence>
<dbReference type="RefSeq" id="WP_077244125.1">
    <property type="nucleotide sequence ID" value="NZ_MUZR01000018.1"/>
</dbReference>
<dbReference type="Pfam" id="PF03567">
    <property type="entry name" value="Sulfotransfer_2"/>
    <property type="match status" value="1"/>
</dbReference>
<dbReference type="Proteomes" id="UP000189177">
    <property type="component" value="Unassembled WGS sequence"/>
</dbReference>
<protein>
    <recommendedName>
        <fullName evidence="4">Sulfotransferase family protein</fullName>
    </recommendedName>
</protein>
<organism evidence="2 3">
    <name type="scientific">Thioalkalivibrio halophilus</name>
    <dbReference type="NCBI Taxonomy" id="252474"/>
    <lineage>
        <taxon>Bacteria</taxon>
        <taxon>Pseudomonadati</taxon>
        <taxon>Pseudomonadota</taxon>
        <taxon>Gammaproteobacteria</taxon>
        <taxon>Chromatiales</taxon>
        <taxon>Ectothiorhodospiraceae</taxon>
        <taxon>Thioalkalivibrio</taxon>
    </lineage>
</organism>
<feature type="compositionally biased region" description="Basic and acidic residues" evidence="1">
    <location>
        <begin position="41"/>
        <end position="52"/>
    </location>
</feature>
<reference evidence="2 3" key="1">
    <citation type="submission" date="2017-02" db="EMBL/GenBank/DDBJ databases">
        <title>Genomic diversity within the haloalkaliphilic genus Thioalkalivibrio.</title>
        <authorList>
            <person name="Ahn A.-C."/>
            <person name="Meier-Kolthoff J."/>
            <person name="Overmars L."/>
            <person name="Richter M."/>
            <person name="Woyke T."/>
            <person name="Sorokin D.Y."/>
            <person name="Muyzer G."/>
        </authorList>
    </citation>
    <scope>NUCLEOTIDE SEQUENCE [LARGE SCALE GENOMIC DNA]</scope>
    <source>
        <strain evidence="2 3">HL17</strain>
    </source>
</reference>
<dbReference type="EMBL" id="MUZR01000018">
    <property type="protein sequence ID" value="OOC10272.1"/>
    <property type="molecule type" value="Genomic_DNA"/>
</dbReference>
<dbReference type="InterPro" id="IPR027417">
    <property type="entry name" value="P-loop_NTPase"/>
</dbReference>
<dbReference type="Gene3D" id="3.40.50.300">
    <property type="entry name" value="P-loop containing nucleotide triphosphate hydrolases"/>
    <property type="match status" value="1"/>
</dbReference>
<accession>A0A1V2ZYU3</accession>
<dbReference type="SUPFAM" id="SSF52540">
    <property type="entry name" value="P-loop containing nucleoside triphosphate hydrolases"/>
    <property type="match status" value="1"/>
</dbReference>
<feature type="region of interest" description="Disordered" evidence="1">
    <location>
        <begin position="41"/>
        <end position="62"/>
    </location>
</feature>
<dbReference type="STRING" id="252474.B1A74_06445"/>
<dbReference type="AlphaFoldDB" id="A0A1V2ZYU3"/>
<dbReference type="InterPro" id="IPR005331">
    <property type="entry name" value="Sulfotransferase"/>
</dbReference>
<name>A0A1V2ZYU3_9GAMM</name>
<dbReference type="OrthoDB" id="288532at2"/>
<sequence>MIVCHRHRFIFIKTRKTAGSSIEIALSRLCGPGDIVTRLSSERGEERLRQEEGGYGPTGDRKPVRAHRGFREWRRLLTQGQRARWRQHTTARTLRALLPRHVWDSYLKVTVERNPWDRALSRYWWMKGRREEQGQTDFPSVSEYLVWMEKNKPQWISNWAHYAIDDDLLVDRVLLYERLESDLAELAQTLRVDATQLQLPEQKAKGGFRKDTRSYRDVLGQSDRTLIERVCEPEIRAFGYQF</sequence>
<dbReference type="GO" id="GO:0016020">
    <property type="term" value="C:membrane"/>
    <property type="evidence" value="ECO:0007669"/>
    <property type="project" value="InterPro"/>
</dbReference>
<keyword evidence="3" id="KW-1185">Reference proteome</keyword>
<comment type="caution">
    <text evidence="2">The sequence shown here is derived from an EMBL/GenBank/DDBJ whole genome shotgun (WGS) entry which is preliminary data.</text>
</comment>